<dbReference type="InterPro" id="IPR050156">
    <property type="entry name" value="TC-AMP_synthase_SUA5"/>
</dbReference>
<dbReference type="GO" id="GO:0008033">
    <property type="term" value="P:tRNA processing"/>
    <property type="evidence" value="ECO:0007669"/>
    <property type="project" value="UniProtKB-KW"/>
</dbReference>
<feature type="binding site" evidence="14">
    <location>
        <position position="56"/>
    </location>
    <ligand>
        <name>ATP</name>
        <dbReference type="ChEBI" id="CHEBI:30616"/>
    </ligand>
</feature>
<comment type="catalytic activity">
    <reaction evidence="12 13">
        <text>L-threonine + hydrogencarbonate + ATP = L-threonylcarbamoyladenylate + diphosphate + H2O</text>
        <dbReference type="Rhea" id="RHEA:36407"/>
        <dbReference type="ChEBI" id="CHEBI:15377"/>
        <dbReference type="ChEBI" id="CHEBI:17544"/>
        <dbReference type="ChEBI" id="CHEBI:30616"/>
        <dbReference type="ChEBI" id="CHEBI:33019"/>
        <dbReference type="ChEBI" id="CHEBI:57926"/>
        <dbReference type="ChEBI" id="CHEBI:73682"/>
        <dbReference type="EC" id="2.7.7.87"/>
    </reaction>
</comment>
<keyword evidence="6 13" id="KW-0808">Transferase</keyword>
<dbReference type="AlphaFoldDB" id="A0A1H4FEV3"/>
<dbReference type="InterPro" id="IPR010923">
    <property type="entry name" value="T(6)A37_SUA5"/>
</dbReference>
<dbReference type="GO" id="GO:0005524">
    <property type="term" value="F:ATP binding"/>
    <property type="evidence" value="ECO:0007669"/>
    <property type="project" value="UniProtKB-UniRule"/>
</dbReference>
<dbReference type="FunFam" id="3.90.870.10:FF:000009">
    <property type="entry name" value="Threonylcarbamoyl-AMP synthase, putative"/>
    <property type="match status" value="1"/>
</dbReference>
<evidence type="ECO:0000256" key="7">
    <source>
        <dbReference type="ARBA" id="ARBA00022694"/>
    </source>
</evidence>
<dbReference type="SUPFAM" id="SSF55821">
    <property type="entry name" value="YrdC/RibB"/>
    <property type="match status" value="1"/>
</dbReference>
<dbReference type="RefSeq" id="WP_091344712.1">
    <property type="nucleotide sequence ID" value="NZ_FNRM01000010.1"/>
</dbReference>
<dbReference type="Gene3D" id="3.90.870.10">
    <property type="entry name" value="DHBP synthase"/>
    <property type="match status" value="1"/>
</dbReference>
<evidence type="ECO:0000256" key="6">
    <source>
        <dbReference type="ARBA" id="ARBA00022679"/>
    </source>
</evidence>
<evidence type="ECO:0000256" key="13">
    <source>
        <dbReference type="PIRNR" id="PIRNR004930"/>
    </source>
</evidence>
<evidence type="ECO:0000256" key="14">
    <source>
        <dbReference type="PIRSR" id="PIRSR004930-1"/>
    </source>
</evidence>
<dbReference type="GO" id="GO:0006450">
    <property type="term" value="P:regulation of translational fidelity"/>
    <property type="evidence" value="ECO:0007669"/>
    <property type="project" value="TreeGrafter"/>
</dbReference>
<feature type="binding site" evidence="14">
    <location>
        <position position="139"/>
    </location>
    <ligand>
        <name>L-threonine</name>
        <dbReference type="ChEBI" id="CHEBI:57926"/>
    </ligand>
</feature>
<proteinExistence type="inferred from homology"/>
<feature type="binding site" evidence="14">
    <location>
        <position position="228"/>
    </location>
    <ligand>
        <name>ATP</name>
        <dbReference type="ChEBI" id="CHEBI:30616"/>
    </ligand>
</feature>
<dbReference type="PANTHER" id="PTHR17490">
    <property type="entry name" value="SUA5"/>
    <property type="match status" value="1"/>
</dbReference>
<dbReference type="Proteomes" id="UP000198773">
    <property type="component" value="Unassembled WGS sequence"/>
</dbReference>
<dbReference type="NCBIfam" id="TIGR00057">
    <property type="entry name" value="L-threonylcarbamoyladenylate synthase"/>
    <property type="match status" value="1"/>
</dbReference>
<dbReference type="PIRSF" id="PIRSF004930">
    <property type="entry name" value="Tln_factor_SUA5"/>
    <property type="match status" value="1"/>
</dbReference>
<sequence length="324" mass="34710">MTTLQLDPTKPDELALAAQLLLDGRLVAVPTETVYGLAADARNPEAVAGIFTAKGRPADHPLIVHLPSADAISDWAVDIPASAWQLAQAFWPGPLTLLLKKAPRVSPVITGGLPTIGLRVPAHPVLHQLLQQHQLAVAAPSANRYKKLSPTSARQVLHTLDGRIDAVLDGGDCSYGLESTIVDATSEPLTIVRAGPISAQQLAGVLGRPVQQPREHSIKVAGNVKAHYQPNTPLLYASFVDPLPVQATLAPKLAILHLSPVPKTLQPIWQQQMPADAPSYGRKLYRALADADHAGADLILLESPPQDEAWLAVWDRVKRASYRG</sequence>
<dbReference type="GO" id="GO:0003725">
    <property type="term" value="F:double-stranded RNA binding"/>
    <property type="evidence" value="ECO:0007669"/>
    <property type="project" value="UniProtKB-UniRule"/>
</dbReference>
<dbReference type="EC" id="2.7.7.87" evidence="3 13"/>
<feature type="binding site" evidence="14">
    <location>
        <position position="65"/>
    </location>
    <ligand>
        <name>L-threonine</name>
        <dbReference type="ChEBI" id="CHEBI:57926"/>
    </ligand>
</feature>
<feature type="domain" description="YrdC-like" evidence="15">
    <location>
        <begin position="11"/>
        <end position="197"/>
    </location>
</feature>
<evidence type="ECO:0000256" key="1">
    <source>
        <dbReference type="ARBA" id="ARBA00004496"/>
    </source>
</evidence>
<keyword evidence="5 13" id="KW-0963">Cytoplasm</keyword>
<keyword evidence="8 13" id="KW-0548">Nucleotidyltransferase</keyword>
<feature type="binding site" evidence="14">
    <location>
        <position position="33"/>
    </location>
    <ligand>
        <name>L-threonine</name>
        <dbReference type="ChEBI" id="CHEBI:57926"/>
    </ligand>
</feature>
<comment type="similarity">
    <text evidence="2 13">Belongs to the SUA5 family.</text>
</comment>
<protein>
    <recommendedName>
        <fullName evidence="4 13">Threonylcarbamoyl-AMP synthase</fullName>
        <shortName evidence="13">TC-AMP synthase</shortName>
        <ecNumber evidence="3 13">2.7.7.87</ecNumber>
    </recommendedName>
    <alternativeName>
        <fullName evidence="11 13">L-threonylcarbamoyladenylate synthase</fullName>
    </alternativeName>
</protein>
<dbReference type="PANTHER" id="PTHR17490:SF16">
    <property type="entry name" value="THREONYLCARBAMOYL-AMP SYNTHASE"/>
    <property type="match status" value="1"/>
</dbReference>
<keyword evidence="7 13" id="KW-0819">tRNA processing</keyword>
<evidence type="ECO:0000256" key="12">
    <source>
        <dbReference type="ARBA" id="ARBA00048366"/>
    </source>
</evidence>
<evidence type="ECO:0000259" key="15">
    <source>
        <dbReference type="PROSITE" id="PS51163"/>
    </source>
</evidence>
<dbReference type="InterPro" id="IPR006070">
    <property type="entry name" value="Sua5-like_dom"/>
</dbReference>
<dbReference type="GO" id="GO:0000049">
    <property type="term" value="F:tRNA binding"/>
    <property type="evidence" value="ECO:0007669"/>
    <property type="project" value="TreeGrafter"/>
</dbReference>
<dbReference type="GO" id="GO:0061710">
    <property type="term" value="F:L-threonylcarbamoyladenylate synthase"/>
    <property type="evidence" value="ECO:0007669"/>
    <property type="project" value="UniProtKB-EC"/>
</dbReference>
<keyword evidence="9 13" id="KW-0547">Nucleotide-binding</keyword>
<evidence type="ECO:0000256" key="8">
    <source>
        <dbReference type="ARBA" id="ARBA00022695"/>
    </source>
</evidence>
<feature type="binding site" evidence="14">
    <location>
        <position position="141"/>
    </location>
    <ligand>
        <name>ATP</name>
        <dbReference type="ChEBI" id="CHEBI:30616"/>
    </ligand>
</feature>
<evidence type="ECO:0000256" key="11">
    <source>
        <dbReference type="ARBA" id="ARBA00029774"/>
    </source>
</evidence>
<dbReference type="InterPro" id="IPR038385">
    <property type="entry name" value="Sua5/YwlC_C"/>
</dbReference>
<dbReference type="EMBL" id="FNRM01000010">
    <property type="protein sequence ID" value="SEA95268.1"/>
    <property type="molecule type" value="Genomic_DNA"/>
</dbReference>
<feature type="binding site" evidence="14">
    <location>
        <position position="119"/>
    </location>
    <ligand>
        <name>L-threonine</name>
        <dbReference type="ChEBI" id="CHEBI:57926"/>
    </ligand>
</feature>
<comment type="subcellular location">
    <subcellularLocation>
        <location evidence="1 13">Cytoplasm</location>
    </subcellularLocation>
</comment>
<dbReference type="PROSITE" id="PS51163">
    <property type="entry name" value="YRDC"/>
    <property type="match status" value="1"/>
</dbReference>
<dbReference type="Pfam" id="PF03481">
    <property type="entry name" value="Sua5_C"/>
    <property type="match status" value="1"/>
</dbReference>
<accession>A0A1H4FEV3</accession>
<dbReference type="STRING" id="152573.SAMN04488051_1104"/>
<evidence type="ECO:0000256" key="9">
    <source>
        <dbReference type="ARBA" id="ARBA00022741"/>
    </source>
</evidence>
<evidence type="ECO:0000256" key="4">
    <source>
        <dbReference type="ARBA" id="ARBA00015492"/>
    </source>
</evidence>
<feature type="binding site" evidence="14">
    <location>
        <position position="115"/>
    </location>
    <ligand>
        <name>ATP</name>
        <dbReference type="ChEBI" id="CHEBI:30616"/>
    </ligand>
</feature>
<reference evidence="16 17" key="1">
    <citation type="submission" date="2016-10" db="EMBL/GenBank/DDBJ databases">
        <authorList>
            <person name="de Groot N.N."/>
        </authorList>
    </citation>
    <scope>NUCLEOTIDE SEQUENCE [LARGE SCALE GENOMIC DNA]</scope>
    <source>
        <strain evidence="16 17">CGMCC 1.3430</strain>
    </source>
</reference>
<dbReference type="InterPro" id="IPR017945">
    <property type="entry name" value="DHBP_synth_RibB-like_a/b_dom"/>
</dbReference>
<evidence type="ECO:0000256" key="10">
    <source>
        <dbReference type="ARBA" id="ARBA00022840"/>
    </source>
</evidence>
<organism evidence="16 17">
    <name type="scientific">Alkalimonas amylolytica</name>
    <dbReference type="NCBI Taxonomy" id="152573"/>
    <lineage>
        <taxon>Bacteria</taxon>
        <taxon>Pseudomonadati</taxon>
        <taxon>Pseudomonadota</taxon>
        <taxon>Gammaproteobacteria</taxon>
        <taxon>Alkalimonas</taxon>
    </lineage>
</organism>
<dbReference type="InterPro" id="IPR005145">
    <property type="entry name" value="Sua5_C"/>
</dbReference>
<feature type="binding site" evidence="14">
    <location>
        <position position="193"/>
    </location>
    <ligand>
        <name>ATP</name>
        <dbReference type="ChEBI" id="CHEBI:30616"/>
    </ligand>
</feature>
<evidence type="ECO:0000256" key="3">
    <source>
        <dbReference type="ARBA" id="ARBA00012584"/>
    </source>
</evidence>
<comment type="function">
    <text evidence="13">Required for the formation of a threonylcarbamoyl group on adenosine at position 37 (t(6)A37) in tRNAs that read codons beginning with adenine.</text>
</comment>
<evidence type="ECO:0000256" key="5">
    <source>
        <dbReference type="ARBA" id="ARBA00022490"/>
    </source>
</evidence>
<dbReference type="Gene3D" id="3.40.50.11030">
    <property type="entry name" value="Threonylcarbamoyl-AMP synthase, C-terminal domain"/>
    <property type="match status" value="1"/>
</dbReference>
<keyword evidence="10 13" id="KW-0067">ATP-binding</keyword>
<dbReference type="GO" id="GO:0005737">
    <property type="term" value="C:cytoplasm"/>
    <property type="evidence" value="ECO:0007669"/>
    <property type="project" value="UniProtKB-SubCell"/>
</dbReference>
<name>A0A1H4FEV3_ALKAM</name>
<evidence type="ECO:0000313" key="17">
    <source>
        <dbReference type="Proteomes" id="UP000198773"/>
    </source>
</evidence>
<gene>
    <name evidence="16" type="ORF">SAMN04488051_1104</name>
</gene>
<feature type="binding site" evidence="14">
    <location>
        <position position="149"/>
    </location>
    <ligand>
        <name>ATP</name>
        <dbReference type="ChEBI" id="CHEBI:30616"/>
    </ligand>
</feature>
<dbReference type="OrthoDB" id="9814580at2"/>
<dbReference type="Pfam" id="PF01300">
    <property type="entry name" value="Sua5_yciO_yrdC"/>
    <property type="match status" value="1"/>
</dbReference>
<evidence type="ECO:0000256" key="2">
    <source>
        <dbReference type="ARBA" id="ARBA00007663"/>
    </source>
</evidence>
<evidence type="ECO:0000313" key="16">
    <source>
        <dbReference type="EMBL" id="SEA95268.1"/>
    </source>
</evidence>
<keyword evidence="17" id="KW-1185">Reference proteome</keyword>
<feature type="binding site" evidence="14">
    <location>
        <position position="179"/>
    </location>
    <ligand>
        <name>L-threonine</name>
        <dbReference type="ChEBI" id="CHEBI:57926"/>
    </ligand>
</feature>